<sequence length="61" mass="7022">MEFRYLSVEAILVQFILMMQSRSLQQIDYRDAPHTHCTIEQQRSIVLAASTSSSLCRLSSM</sequence>
<reference evidence="1 2" key="1">
    <citation type="journal article" date="2009" name="Nature">
        <title>The Sorghum bicolor genome and the diversification of grasses.</title>
        <authorList>
            <person name="Paterson A.H."/>
            <person name="Bowers J.E."/>
            <person name="Bruggmann R."/>
            <person name="Dubchak I."/>
            <person name="Grimwood J."/>
            <person name="Gundlach H."/>
            <person name="Haberer G."/>
            <person name="Hellsten U."/>
            <person name="Mitros T."/>
            <person name="Poliakov A."/>
            <person name="Schmutz J."/>
            <person name="Spannagl M."/>
            <person name="Tang H."/>
            <person name="Wang X."/>
            <person name="Wicker T."/>
            <person name="Bharti A.K."/>
            <person name="Chapman J."/>
            <person name="Feltus F.A."/>
            <person name="Gowik U."/>
            <person name="Grigoriev I.V."/>
            <person name="Lyons E."/>
            <person name="Maher C.A."/>
            <person name="Martis M."/>
            <person name="Narechania A."/>
            <person name="Otillar R.P."/>
            <person name="Penning B.W."/>
            <person name="Salamov A.A."/>
            <person name="Wang Y."/>
            <person name="Zhang L."/>
            <person name="Carpita N.C."/>
            <person name="Freeling M."/>
            <person name="Gingle A.R."/>
            <person name="Hash C.T."/>
            <person name="Keller B."/>
            <person name="Klein P."/>
            <person name="Kresovich S."/>
            <person name="McCann M.C."/>
            <person name="Ming R."/>
            <person name="Peterson D.G."/>
            <person name="Mehboob-ur-Rahman"/>
            <person name="Ware D."/>
            <person name="Westhoff P."/>
            <person name="Mayer K.F."/>
            <person name="Messing J."/>
            <person name="Rokhsar D.S."/>
        </authorList>
    </citation>
    <scope>NUCLEOTIDE SEQUENCE [LARGE SCALE GENOMIC DNA]</scope>
    <source>
        <strain evidence="2">cv. BTx623</strain>
    </source>
</reference>
<accession>A0A1Z5S5Z3</accession>
<dbReference type="AlphaFoldDB" id="A0A1Z5S5Z3"/>
<keyword evidence="2" id="KW-1185">Reference proteome</keyword>
<reference evidence="2" key="2">
    <citation type="journal article" date="2018" name="Plant J.">
        <title>The Sorghum bicolor reference genome: improved assembly, gene annotations, a transcriptome atlas, and signatures of genome organization.</title>
        <authorList>
            <person name="McCormick R.F."/>
            <person name="Truong S.K."/>
            <person name="Sreedasyam A."/>
            <person name="Jenkins J."/>
            <person name="Shu S."/>
            <person name="Sims D."/>
            <person name="Kennedy M."/>
            <person name="Amirebrahimi M."/>
            <person name="Weers B.D."/>
            <person name="McKinley B."/>
            <person name="Mattison A."/>
            <person name="Morishige D.T."/>
            <person name="Grimwood J."/>
            <person name="Schmutz J."/>
            <person name="Mullet J.E."/>
        </authorList>
    </citation>
    <scope>NUCLEOTIDE SEQUENCE [LARGE SCALE GENOMIC DNA]</scope>
    <source>
        <strain evidence="2">cv. BTx623</strain>
    </source>
</reference>
<protein>
    <submittedName>
        <fullName evidence="1">Uncharacterized protein</fullName>
    </submittedName>
</protein>
<organism evidence="1 2">
    <name type="scientific">Sorghum bicolor</name>
    <name type="common">Sorghum</name>
    <name type="synonym">Sorghum vulgare</name>
    <dbReference type="NCBI Taxonomy" id="4558"/>
    <lineage>
        <taxon>Eukaryota</taxon>
        <taxon>Viridiplantae</taxon>
        <taxon>Streptophyta</taxon>
        <taxon>Embryophyta</taxon>
        <taxon>Tracheophyta</taxon>
        <taxon>Spermatophyta</taxon>
        <taxon>Magnoliopsida</taxon>
        <taxon>Liliopsida</taxon>
        <taxon>Poales</taxon>
        <taxon>Poaceae</taxon>
        <taxon>PACMAD clade</taxon>
        <taxon>Panicoideae</taxon>
        <taxon>Andropogonodae</taxon>
        <taxon>Andropogoneae</taxon>
        <taxon>Sorghinae</taxon>
        <taxon>Sorghum</taxon>
    </lineage>
</organism>
<evidence type="ECO:0000313" key="2">
    <source>
        <dbReference type="Proteomes" id="UP000000768"/>
    </source>
</evidence>
<proteinExistence type="predicted"/>
<dbReference type="InParanoid" id="A0A1Z5S5Z3"/>
<evidence type="ECO:0000313" key="1">
    <source>
        <dbReference type="EMBL" id="OQU91165.1"/>
    </source>
</evidence>
<dbReference type="EMBL" id="CM000760">
    <property type="protein sequence ID" value="OQU91165.1"/>
    <property type="molecule type" value="Genomic_DNA"/>
</dbReference>
<dbReference type="Proteomes" id="UP000000768">
    <property type="component" value="Chromosome 1"/>
</dbReference>
<name>A0A1Z5S5Z3_SORBI</name>
<gene>
    <name evidence="1" type="ORF">SORBI_3001G129650</name>
</gene>
<dbReference type="Gramene" id="OQU91165">
    <property type="protein sequence ID" value="OQU91165"/>
    <property type="gene ID" value="SORBI_3001G129650"/>
</dbReference>